<organism evidence="1 2">
    <name type="scientific">Naganishia adeliensis</name>
    <dbReference type="NCBI Taxonomy" id="92952"/>
    <lineage>
        <taxon>Eukaryota</taxon>
        <taxon>Fungi</taxon>
        <taxon>Dikarya</taxon>
        <taxon>Basidiomycota</taxon>
        <taxon>Agaricomycotina</taxon>
        <taxon>Tremellomycetes</taxon>
        <taxon>Filobasidiales</taxon>
        <taxon>Filobasidiaceae</taxon>
        <taxon>Naganishia</taxon>
    </lineage>
</organism>
<dbReference type="EMBL" id="JASBWS010000007">
    <property type="protein sequence ID" value="KAJ9114925.1"/>
    <property type="molecule type" value="Genomic_DNA"/>
</dbReference>
<protein>
    <submittedName>
        <fullName evidence="1">Uncharacterized protein</fullName>
    </submittedName>
</protein>
<gene>
    <name evidence="1" type="ORF">QFC20_001299</name>
</gene>
<name>A0ACC2WT39_9TREE</name>
<evidence type="ECO:0000313" key="2">
    <source>
        <dbReference type="Proteomes" id="UP001230649"/>
    </source>
</evidence>
<dbReference type="Proteomes" id="UP001230649">
    <property type="component" value="Unassembled WGS sequence"/>
</dbReference>
<comment type="caution">
    <text evidence="1">The sequence shown here is derived from an EMBL/GenBank/DDBJ whole genome shotgun (WGS) entry which is preliminary data.</text>
</comment>
<proteinExistence type="predicted"/>
<evidence type="ECO:0000313" key="1">
    <source>
        <dbReference type="EMBL" id="KAJ9114925.1"/>
    </source>
</evidence>
<keyword evidence="2" id="KW-1185">Reference proteome</keyword>
<accession>A0ACC2WT39</accession>
<sequence length="150" mass="16749">MVPGHPPYFGEILVHWGLWLLTISPSISGRVTGGAKSAQYGSVIAPLFTMVLLLFGSGIPTAEKPTAEKYFLMSHSPNSSSADGGPIWRNYKDYLARTSILIPIPPTIYRPLPQFVKTWLLLDLPFFKFDEEKDGRDAIEKEEKKQRQGA</sequence>
<reference evidence="1" key="1">
    <citation type="submission" date="2023-04" db="EMBL/GenBank/DDBJ databases">
        <title>Draft Genome sequencing of Naganishia species isolated from polar environments using Oxford Nanopore Technology.</title>
        <authorList>
            <person name="Leo P."/>
            <person name="Venkateswaran K."/>
        </authorList>
    </citation>
    <scope>NUCLEOTIDE SEQUENCE</scope>
    <source>
        <strain evidence="1">MNA-CCFEE 5262</strain>
    </source>
</reference>